<dbReference type="InterPro" id="IPR041891">
    <property type="entry name" value="Alpha_CA_prokaryot-like"/>
</dbReference>
<feature type="domain" description="Alpha-carbonic anhydrase" evidence="1">
    <location>
        <begin position="13"/>
        <end position="239"/>
    </location>
</feature>
<evidence type="ECO:0000313" key="2">
    <source>
        <dbReference type="EMBL" id="KAI7741010.1"/>
    </source>
</evidence>
<dbReference type="EMBL" id="JAMZMK010008298">
    <property type="protein sequence ID" value="KAI7741010.1"/>
    <property type="molecule type" value="Genomic_DNA"/>
</dbReference>
<evidence type="ECO:0000259" key="1">
    <source>
        <dbReference type="PROSITE" id="PS51144"/>
    </source>
</evidence>
<protein>
    <recommendedName>
        <fullName evidence="1">Alpha-carbonic anhydrase domain-containing protein</fullName>
    </recommendedName>
</protein>
<dbReference type="InterPro" id="IPR023561">
    <property type="entry name" value="Carbonic_anhydrase_a-class"/>
</dbReference>
<dbReference type="Proteomes" id="UP001206925">
    <property type="component" value="Unassembled WGS sequence"/>
</dbReference>
<dbReference type="InterPro" id="IPR001148">
    <property type="entry name" value="CA_dom"/>
</dbReference>
<dbReference type="CDD" id="cd03124">
    <property type="entry name" value="alpha_CA_prokaryotic_like"/>
    <property type="match status" value="1"/>
</dbReference>
<gene>
    <name evidence="2" type="ORF">M8C21_004775</name>
</gene>
<dbReference type="InterPro" id="IPR036398">
    <property type="entry name" value="CA_dom_sf"/>
</dbReference>
<dbReference type="Pfam" id="PF00194">
    <property type="entry name" value="Carb_anhydrase"/>
    <property type="match status" value="1"/>
</dbReference>
<sequence length="251" mass="28597">MALSQEVDDEQEVLYDLNSPNGPNNWGGMCNNGDMQSPIDLTHKRVQTTSKLGRLDTDYKPANTTLINKGHEMELKWIGGAGHIHINGTEYQLKDAHWHTPTEHTINGQRFNLELHLVHESIDKKKAVVGILYKIGRHDSFLAKMEPCFKALASRTDVEKSVGTIDPRDIKIGSRKYYRYIGSLTTPPCNQSVIWTIVQEVRTVSQEQLRIIREAIHNEAHANARPLQLLNNRWLKLYIPNDHETDEGSDD</sequence>
<accession>A0AAD5GFX7</accession>
<evidence type="ECO:0000313" key="3">
    <source>
        <dbReference type="Proteomes" id="UP001206925"/>
    </source>
</evidence>
<reference evidence="2" key="1">
    <citation type="submission" date="2022-06" db="EMBL/GenBank/DDBJ databases">
        <title>Uncovering the hologenomic basis of an extraordinary plant invasion.</title>
        <authorList>
            <person name="Bieker V.C."/>
            <person name="Martin M.D."/>
            <person name="Gilbert T."/>
            <person name="Hodgins K."/>
            <person name="Battlay P."/>
            <person name="Petersen B."/>
            <person name="Wilson J."/>
        </authorList>
    </citation>
    <scope>NUCLEOTIDE SEQUENCE</scope>
    <source>
        <strain evidence="2">AA19_3_7</strain>
        <tissue evidence="2">Leaf</tissue>
    </source>
</reference>
<dbReference type="PROSITE" id="PS51144">
    <property type="entry name" value="ALPHA_CA_2"/>
    <property type="match status" value="1"/>
</dbReference>
<dbReference type="SMART" id="SM01057">
    <property type="entry name" value="Carb_anhydrase"/>
    <property type="match status" value="1"/>
</dbReference>
<dbReference type="SUPFAM" id="SSF51069">
    <property type="entry name" value="Carbonic anhydrase"/>
    <property type="match status" value="1"/>
</dbReference>
<dbReference type="AlphaFoldDB" id="A0AAD5GFX7"/>
<organism evidence="2 3">
    <name type="scientific">Ambrosia artemisiifolia</name>
    <name type="common">Common ragweed</name>
    <dbReference type="NCBI Taxonomy" id="4212"/>
    <lineage>
        <taxon>Eukaryota</taxon>
        <taxon>Viridiplantae</taxon>
        <taxon>Streptophyta</taxon>
        <taxon>Embryophyta</taxon>
        <taxon>Tracheophyta</taxon>
        <taxon>Spermatophyta</taxon>
        <taxon>Magnoliopsida</taxon>
        <taxon>eudicotyledons</taxon>
        <taxon>Gunneridae</taxon>
        <taxon>Pentapetalae</taxon>
        <taxon>asterids</taxon>
        <taxon>campanulids</taxon>
        <taxon>Asterales</taxon>
        <taxon>Asteraceae</taxon>
        <taxon>Asteroideae</taxon>
        <taxon>Heliantheae alliance</taxon>
        <taxon>Heliantheae</taxon>
        <taxon>Ambrosia</taxon>
    </lineage>
</organism>
<comment type="caution">
    <text evidence="2">The sequence shown here is derived from an EMBL/GenBank/DDBJ whole genome shotgun (WGS) entry which is preliminary data.</text>
</comment>
<dbReference type="PANTHER" id="PTHR18952">
    <property type="entry name" value="CARBONIC ANHYDRASE"/>
    <property type="match status" value="1"/>
</dbReference>
<keyword evidence="3" id="KW-1185">Reference proteome</keyword>
<name>A0AAD5GFX7_AMBAR</name>
<dbReference type="GO" id="GO:0006730">
    <property type="term" value="P:one-carbon metabolic process"/>
    <property type="evidence" value="ECO:0007669"/>
    <property type="project" value="TreeGrafter"/>
</dbReference>
<dbReference type="GO" id="GO:0004089">
    <property type="term" value="F:carbonate dehydratase activity"/>
    <property type="evidence" value="ECO:0007669"/>
    <property type="project" value="InterPro"/>
</dbReference>
<dbReference type="GO" id="GO:0008270">
    <property type="term" value="F:zinc ion binding"/>
    <property type="evidence" value="ECO:0007669"/>
    <property type="project" value="InterPro"/>
</dbReference>
<dbReference type="PANTHER" id="PTHR18952:SF208">
    <property type="entry name" value="CARBONIC ANHYDRASE XA-RELATED"/>
    <property type="match status" value="1"/>
</dbReference>
<proteinExistence type="predicted"/>
<dbReference type="Gene3D" id="3.10.200.10">
    <property type="entry name" value="Alpha carbonic anhydrase"/>
    <property type="match status" value="1"/>
</dbReference>